<comment type="similarity">
    <text evidence="2">Belongs to the UPF0324 family.</text>
</comment>
<dbReference type="RefSeq" id="WP_211288009.1">
    <property type="nucleotide sequence ID" value="NZ_PGEZ01000001.1"/>
</dbReference>
<proteinExistence type="inferred from homology"/>
<feature type="transmembrane region" description="Helical" evidence="8">
    <location>
        <begin position="278"/>
        <end position="299"/>
    </location>
</feature>
<reference evidence="9 10" key="1">
    <citation type="submission" date="2017-11" db="EMBL/GenBank/DDBJ databases">
        <title>Genomic Encyclopedia of Archaeal and Bacterial Type Strains, Phase II (KMG-II): From Individual Species to Whole Genera.</title>
        <authorList>
            <person name="Goeker M."/>
        </authorList>
    </citation>
    <scope>NUCLEOTIDE SEQUENCE [LARGE SCALE GENOMIC DNA]</scope>
    <source>
        <strain evidence="9 10">DSM 27763</strain>
    </source>
</reference>
<keyword evidence="5 8" id="KW-1133">Transmembrane helix</keyword>
<feature type="compositionally biased region" description="Pro residues" evidence="7">
    <location>
        <begin position="1"/>
        <end position="11"/>
    </location>
</feature>
<evidence type="ECO:0000313" key="9">
    <source>
        <dbReference type="EMBL" id="PJJ57220.1"/>
    </source>
</evidence>
<evidence type="ECO:0000256" key="8">
    <source>
        <dbReference type="SAM" id="Phobius"/>
    </source>
</evidence>
<comment type="subcellular location">
    <subcellularLocation>
        <location evidence="1">Cell membrane</location>
        <topology evidence="1">Multi-pass membrane protein</topology>
    </subcellularLocation>
</comment>
<sequence>MTVPALSPPAAAPGHAPARTEAAARARTSGGPGRDRGGRWTGLTVLAVGVAAAMLAHRLVDAVGLLTWAILFGVVAANARAIPDSARPTVDAATRRLLRAGIVLLGLSLSVGSIVALGLPLILLVVITLSTTLVVTTWLGRRLGLPGPQALLIGTGFAICGASAIAAMRENADADEDDVAVAVAMVTLFGSVMMVALPMLQGPLGLSDAQLGVWAGAGVQEVGQVVGAAGAAGATAVGVAVVVKLTRVLLLAPVVAGVSVVQRLRVRRAATSSDRASLPPVAPLFVVGFLACVALRSLGLVPDAALAPIAHVQDVALAAALFGMGTAVHLPSLVRSGGRAAVVATASTLLVGTLALAGAIALG</sequence>
<keyword evidence="4 8" id="KW-0812">Transmembrane</keyword>
<evidence type="ECO:0000256" key="1">
    <source>
        <dbReference type="ARBA" id="ARBA00004651"/>
    </source>
</evidence>
<feature type="transmembrane region" description="Helical" evidence="8">
    <location>
        <begin position="149"/>
        <end position="167"/>
    </location>
</feature>
<dbReference type="PANTHER" id="PTHR30106">
    <property type="entry name" value="INNER MEMBRANE PROTEIN YEIH-RELATED"/>
    <property type="match status" value="1"/>
</dbReference>
<dbReference type="PANTHER" id="PTHR30106:SF2">
    <property type="entry name" value="UPF0324 INNER MEMBRANE PROTEIN YEIH"/>
    <property type="match status" value="1"/>
</dbReference>
<feature type="transmembrane region" description="Helical" evidence="8">
    <location>
        <begin position="179"/>
        <end position="200"/>
    </location>
</feature>
<evidence type="ECO:0000256" key="7">
    <source>
        <dbReference type="SAM" id="MobiDB-lite"/>
    </source>
</evidence>
<comment type="caution">
    <text evidence="9">The sequence shown here is derived from an EMBL/GenBank/DDBJ whole genome shotgun (WGS) entry which is preliminary data.</text>
</comment>
<feature type="compositionally biased region" description="Low complexity" evidence="7">
    <location>
        <begin position="12"/>
        <end position="27"/>
    </location>
</feature>
<evidence type="ECO:0000313" key="10">
    <source>
        <dbReference type="Proteomes" id="UP000230842"/>
    </source>
</evidence>
<feature type="region of interest" description="Disordered" evidence="7">
    <location>
        <begin position="1"/>
        <end position="36"/>
    </location>
</feature>
<evidence type="ECO:0000256" key="2">
    <source>
        <dbReference type="ARBA" id="ARBA00007977"/>
    </source>
</evidence>
<keyword evidence="10" id="KW-1185">Reference proteome</keyword>
<gene>
    <name evidence="9" type="ORF">CLV56_1444</name>
</gene>
<keyword evidence="3" id="KW-1003">Cell membrane</keyword>
<evidence type="ECO:0000256" key="3">
    <source>
        <dbReference type="ARBA" id="ARBA00022475"/>
    </source>
</evidence>
<keyword evidence="6 8" id="KW-0472">Membrane</keyword>
<evidence type="ECO:0000256" key="6">
    <source>
        <dbReference type="ARBA" id="ARBA00023136"/>
    </source>
</evidence>
<name>A0A2M9BGY4_9ACTN</name>
<evidence type="ECO:0000256" key="5">
    <source>
        <dbReference type="ARBA" id="ARBA00022989"/>
    </source>
</evidence>
<protein>
    <submittedName>
        <fullName evidence="9">Putative integral membrane protein (TIGR00698 family)</fullName>
    </submittedName>
</protein>
<dbReference type="InterPro" id="IPR018383">
    <property type="entry name" value="UPF0324_pro"/>
</dbReference>
<feature type="transmembrane region" description="Helical" evidence="8">
    <location>
        <begin position="305"/>
        <end position="328"/>
    </location>
</feature>
<feature type="transmembrane region" description="Helical" evidence="8">
    <location>
        <begin position="102"/>
        <end position="129"/>
    </location>
</feature>
<dbReference type="AlphaFoldDB" id="A0A2M9BGY4"/>
<dbReference type="GO" id="GO:0005886">
    <property type="term" value="C:plasma membrane"/>
    <property type="evidence" value="ECO:0007669"/>
    <property type="project" value="UniProtKB-SubCell"/>
</dbReference>
<evidence type="ECO:0000256" key="4">
    <source>
        <dbReference type="ARBA" id="ARBA00022692"/>
    </source>
</evidence>
<organism evidence="9 10">
    <name type="scientific">Mumia flava</name>
    <dbReference type="NCBI Taxonomy" id="1348852"/>
    <lineage>
        <taxon>Bacteria</taxon>
        <taxon>Bacillati</taxon>
        <taxon>Actinomycetota</taxon>
        <taxon>Actinomycetes</taxon>
        <taxon>Propionibacteriales</taxon>
        <taxon>Nocardioidaceae</taxon>
        <taxon>Mumia</taxon>
    </lineage>
</organism>
<dbReference type="Proteomes" id="UP000230842">
    <property type="component" value="Unassembled WGS sequence"/>
</dbReference>
<feature type="transmembrane region" description="Helical" evidence="8">
    <location>
        <begin position="340"/>
        <end position="362"/>
    </location>
</feature>
<dbReference type="EMBL" id="PGEZ01000001">
    <property type="protein sequence ID" value="PJJ57220.1"/>
    <property type="molecule type" value="Genomic_DNA"/>
</dbReference>
<feature type="transmembrane region" description="Helical" evidence="8">
    <location>
        <begin position="62"/>
        <end position="81"/>
    </location>
</feature>
<accession>A0A2M9BGY4</accession>
<feature type="transmembrane region" description="Helical" evidence="8">
    <location>
        <begin position="37"/>
        <end position="56"/>
    </location>
</feature>
<dbReference type="Pfam" id="PF03601">
    <property type="entry name" value="Cons_hypoth698"/>
    <property type="match status" value="1"/>
</dbReference>